<dbReference type="AlphaFoldDB" id="A0AAD6QRW3"/>
<protein>
    <submittedName>
        <fullName evidence="2">Uncharacterized protein</fullName>
    </submittedName>
</protein>
<dbReference type="EMBL" id="JAQIZT010000006">
    <property type="protein sequence ID" value="KAJ6995575.1"/>
    <property type="molecule type" value="Genomic_DNA"/>
</dbReference>
<dbReference type="Proteomes" id="UP001164929">
    <property type="component" value="Chromosome 6"/>
</dbReference>
<feature type="region of interest" description="Disordered" evidence="1">
    <location>
        <begin position="1"/>
        <end position="30"/>
    </location>
</feature>
<evidence type="ECO:0000313" key="3">
    <source>
        <dbReference type="Proteomes" id="UP001164929"/>
    </source>
</evidence>
<organism evidence="2 3">
    <name type="scientific">Populus alba x Populus x berolinensis</name>
    <dbReference type="NCBI Taxonomy" id="444605"/>
    <lineage>
        <taxon>Eukaryota</taxon>
        <taxon>Viridiplantae</taxon>
        <taxon>Streptophyta</taxon>
        <taxon>Embryophyta</taxon>
        <taxon>Tracheophyta</taxon>
        <taxon>Spermatophyta</taxon>
        <taxon>Magnoliopsida</taxon>
        <taxon>eudicotyledons</taxon>
        <taxon>Gunneridae</taxon>
        <taxon>Pentapetalae</taxon>
        <taxon>rosids</taxon>
        <taxon>fabids</taxon>
        <taxon>Malpighiales</taxon>
        <taxon>Salicaceae</taxon>
        <taxon>Saliceae</taxon>
        <taxon>Populus</taxon>
    </lineage>
</organism>
<gene>
    <name evidence="2" type="ORF">NC653_018133</name>
</gene>
<evidence type="ECO:0000256" key="1">
    <source>
        <dbReference type="SAM" id="MobiDB-lite"/>
    </source>
</evidence>
<sequence length="78" mass="8409">MAASSMRLYGAGSISPRTTRTSTPSRSCAGAIGSCSAWRQSIVRRRPQVKSRVITSTSPPEQWSRCTSGPILPRNSAR</sequence>
<comment type="caution">
    <text evidence="2">The sequence shown here is derived from an EMBL/GenBank/DDBJ whole genome shotgun (WGS) entry which is preliminary data.</text>
</comment>
<feature type="compositionally biased region" description="Polar residues" evidence="1">
    <location>
        <begin position="53"/>
        <end position="67"/>
    </location>
</feature>
<name>A0AAD6QRW3_9ROSI</name>
<evidence type="ECO:0000313" key="2">
    <source>
        <dbReference type="EMBL" id="KAJ6995575.1"/>
    </source>
</evidence>
<feature type="compositionally biased region" description="Low complexity" evidence="1">
    <location>
        <begin position="15"/>
        <end position="27"/>
    </location>
</feature>
<feature type="region of interest" description="Disordered" evidence="1">
    <location>
        <begin position="49"/>
        <end position="78"/>
    </location>
</feature>
<keyword evidence="3" id="KW-1185">Reference proteome</keyword>
<proteinExistence type="predicted"/>
<accession>A0AAD6QRW3</accession>
<reference evidence="2" key="1">
    <citation type="journal article" date="2023" name="Mol. Ecol. Resour.">
        <title>Chromosome-level genome assembly of a triploid poplar Populus alba 'Berolinensis'.</title>
        <authorList>
            <person name="Chen S."/>
            <person name="Yu Y."/>
            <person name="Wang X."/>
            <person name="Wang S."/>
            <person name="Zhang T."/>
            <person name="Zhou Y."/>
            <person name="He R."/>
            <person name="Meng N."/>
            <person name="Wang Y."/>
            <person name="Liu W."/>
            <person name="Liu Z."/>
            <person name="Liu J."/>
            <person name="Guo Q."/>
            <person name="Huang H."/>
            <person name="Sederoff R.R."/>
            <person name="Wang G."/>
            <person name="Qu G."/>
            <person name="Chen S."/>
        </authorList>
    </citation>
    <scope>NUCLEOTIDE SEQUENCE</scope>
    <source>
        <strain evidence="2">SC-2020</strain>
    </source>
</reference>